<dbReference type="PANTHER" id="PTHR30580:SF0">
    <property type="entry name" value="PRIMOSOMAL PROTEIN N"/>
    <property type="match status" value="1"/>
</dbReference>
<evidence type="ECO:0000256" key="2">
    <source>
        <dbReference type="ARBA" id="ARBA00022705"/>
    </source>
</evidence>
<proteinExistence type="inferred from homology"/>
<protein>
    <recommendedName>
        <fullName evidence="11">Replication restart protein PriA</fullName>
    </recommendedName>
    <alternativeName>
        <fullName evidence="11">ATP-dependent DNA helicase PriA</fullName>
        <ecNumber evidence="11">5.6.2.4</ecNumber>
    </alternativeName>
    <alternativeName>
        <fullName evidence="11">DNA 3'-5' helicase PriA</fullName>
    </alternativeName>
</protein>
<dbReference type="Proteomes" id="UP001596022">
    <property type="component" value="Unassembled WGS sequence"/>
</dbReference>
<dbReference type="EC" id="5.6.2.4" evidence="11"/>
<feature type="binding site" evidence="11">
    <location>
        <position position="523"/>
    </location>
    <ligand>
        <name>Zn(2+)</name>
        <dbReference type="ChEBI" id="CHEBI:29105"/>
        <label>2</label>
    </ligand>
</feature>
<feature type="binding site" evidence="11">
    <location>
        <position position="538"/>
    </location>
    <ligand>
        <name>Zn(2+)</name>
        <dbReference type="ChEBI" id="CHEBI:29105"/>
        <label>2</label>
    </ligand>
</feature>
<gene>
    <name evidence="11 14" type="primary">priA</name>
    <name evidence="14" type="ORF">ACFO4N_00955</name>
</gene>
<dbReference type="SMART" id="SM00487">
    <property type="entry name" value="DEXDc"/>
    <property type="match status" value="1"/>
</dbReference>
<feature type="binding site" evidence="11">
    <location>
        <position position="511"/>
    </location>
    <ligand>
        <name>Zn(2+)</name>
        <dbReference type="ChEBI" id="CHEBI:29105"/>
        <label>1</label>
    </ligand>
</feature>
<feature type="binding site" evidence="11">
    <location>
        <position position="541"/>
    </location>
    <ligand>
        <name>Zn(2+)</name>
        <dbReference type="ChEBI" id="CHEBI:29105"/>
        <label>2</label>
    </ligand>
</feature>
<evidence type="ECO:0000256" key="6">
    <source>
        <dbReference type="ARBA" id="ARBA00022806"/>
    </source>
</evidence>
<dbReference type="Pfam" id="PF18319">
    <property type="entry name" value="Zn_ribbon_PriA"/>
    <property type="match status" value="1"/>
</dbReference>
<dbReference type="Pfam" id="PF00270">
    <property type="entry name" value="DEAD"/>
    <property type="match status" value="1"/>
</dbReference>
<feature type="domain" description="Helicase ATP-binding" evidence="12">
    <location>
        <begin position="283"/>
        <end position="449"/>
    </location>
</feature>
<feature type="binding site" evidence="11">
    <location>
        <position position="554"/>
    </location>
    <ligand>
        <name>Zn(2+)</name>
        <dbReference type="ChEBI" id="CHEBI:29105"/>
        <label>1</label>
    </ligand>
</feature>
<keyword evidence="5 11" id="KW-0378">Hydrolase</keyword>
<keyword evidence="2 11" id="KW-0235">DNA replication</keyword>
<dbReference type="Pfam" id="PF17764">
    <property type="entry name" value="PriA_3primeBD"/>
    <property type="match status" value="1"/>
</dbReference>
<feature type="binding site" evidence="11">
    <location>
        <position position="520"/>
    </location>
    <ligand>
        <name>Zn(2+)</name>
        <dbReference type="ChEBI" id="CHEBI:29105"/>
        <label>2</label>
    </ligand>
</feature>
<evidence type="ECO:0000313" key="15">
    <source>
        <dbReference type="Proteomes" id="UP001596022"/>
    </source>
</evidence>
<evidence type="ECO:0000256" key="3">
    <source>
        <dbReference type="ARBA" id="ARBA00022723"/>
    </source>
</evidence>
<comment type="similarity">
    <text evidence="11">Belongs to the helicase family. PriA subfamily.</text>
</comment>
<dbReference type="InterPro" id="IPR027417">
    <property type="entry name" value="P-loop_NTPase"/>
</dbReference>
<comment type="caution">
    <text evidence="14">The sequence shown here is derived from an EMBL/GenBank/DDBJ whole genome shotgun (WGS) entry which is preliminary data.</text>
</comment>
<keyword evidence="10 11" id="KW-0413">Isomerase</keyword>
<evidence type="ECO:0000256" key="10">
    <source>
        <dbReference type="ARBA" id="ARBA00023235"/>
    </source>
</evidence>
<comment type="catalytic activity">
    <reaction evidence="11">
        <text>Couples ATP hydrolysis with the unwinding of duplex DNA by translocating in the 3'-5' direction.</text>
        <dbReference type="EC" id="5.6.2.4"/>
    </reaction>
</comment>
<evidence type="ECO:0000259" key="13">
    <source>
        <dbReference type="PROSITE" id="PS51194"/>
    </source>
</evidence>
<dbReference type="SUPFAM" id="SSF52540">
    <property type="entry name" value="P-loop containing nucleoside triphosphate hydrolases"/>
    <property type="match status" value="2"/>
</dbReference>
<comment type="subunit">
    <text evidence="11">Component of the replication restart primosome.</text>
</comment>
<evidence type="ECO:0000256" key="8">
    <source>
        <dbReference type="ARBA" id="ARBA00022840"/>
    </source>
</evidence>
<feature type="binding site" evidence="11">
    <location>
        <position position="514"/>
    </location>
    <ligand>
        <name>Zn(2+)</name>
        <dbReference type="ChEBI" id="CHEBI:29105"/>
        <label>1</label>
    </ligand>
</feature>
<feature type="domain" description="Helicase C-terminal" evidence="13">
    <location>
        <begin position="546"/>
        <end position="714"/>
    </location>
</feature>
<dbReference type="NCBIfam" id="TIGR00595">
    <property type="entry name" value="priA"/>
    <property type="match status" value="1"/>
</dbReference>
<dbReference type="NCBIfam" id="NF004066">
    <property type="entry name" value="PRK05580.1-3"/>
    <property type="match status" value="1"/>
</dbReference>
<evidence type="ECO:0000256" key="9">
    <source>
        <dbReference type="ARBA" id="ARBA00023125"/>
    </source>
</evidence>
<evidence type="ECO:0000256" key="7">
    <source>
        <dbReference type="ARBA" id="ARBA00022833"/>
    </source>
</evidence>
<reference evidence="15" key="1">
    <citation type="journal article" date="2019" name="Int. J. Syst. Evol. Microbiol.">
        <title>The Global Catalogue of Microorganisms (GCM) 10K type strain sequencing project: providing services to taxonomists for standard genome sequencing and annotation.</title>
        <authorList>
            <consortium name="The Broad Institute Genomics Platform"/>
            <consortium name="The Broad Institute Genome Sequencing Center for Infectious Disease"/>
            <person name="Wu L."/>
            <person name="Ma J."/>
        </authorList>
    </citation>
    <scope>NUCLEOTIDE SEQUENCE [LARGE SCALE GENOMIC DNA]</scope>
    <source>
        <strain evidence="15">CGMCC 1.16306</strain>
    </source>
</reference>
<evidence type="ECO:0000256" key="5">
    <source>
        <dbReference type="ARBA" id="ARBA00022801"/>
    </source>
</evidence>
<keyword evidence="6 11" id="KW-0347">Helicase</keyword>
<dbReference type="PROSITE" id="PS51192">
    <property type="entry name" value="HELICASE_ATP_BIND_1"/>
    <property type="match status" value="1"/>
</dbReference>
<comment type="catalytic activity">
    <reaction evidence="11">
        <text>ATP + H2O = ADP + phosphate + H(+)</text>
        <dbReference type="Rhea" id="RHEA:13065"/>
        <dbReference type="ChEBI" id="CHEBI:15377"/>
        <dbReference type="ChEBI" id="CHEBI:15378"/>
        <dbReference type="ChEBI" id="CHEBI:30616"/>
        <dbReference type="ChEBI" id="CHEBI:43474"/>
        <dbReference type="ChEBI" id="CHEBI:456216"/>
        <dbReference type="EC" id="5.6.2.4"/>
    </reaction>
</comment>
<keyword evidence="4 11" id="KW-0547">Nucleotide-binding</keyword>
<dbReference type="InterPro" id="IPR014001">
    <property type="entry name" value="Helicase_ATP-bd"/>
</dbReference>
<dbReference type="SMART" id="SM00490">
    <property type="entry name" value="HELICc"/>
    <property type="match status" value="1"/>
</dbReference>
<keyword evidence="9 11" id="KW-0238">DNA-binding</keyword>
<evidence type="ECO:0000256" key="1">
    <source>
        <dbReference type="ARBA" id="ARBA00022515"/>
    </source>
</evidence>
<comment type="function">
    <text evidence="11">Initiates the restart of stalled replication forks, which reloads the replicative helicase on sites other than the origin of replication. Recognizes and binds to abandoned replication forks and remodels them to uncover a helicase loading site. Promotes assembly of the primosome at these replication forks.</text>
</comment>
<accession>A0ABV9GJM3</accession>
<evidence type="ECO:0000256" key="4">
    <source>
        <dbReference type="ARBA" id="ARBA00022741"/>
    </source>
</evidence>
<dbReference type="PROSITE" id="PS51194">
    <property type="entry name" value="HELICASE_CTER"/>
    <property type="match status" value="1"/>
</dbReference>
<dbReference type="PANTHER" id="PTHR30580">
    <property type="entry name" value="PRIMOSOMAL PROTEIN N"/>
    <property type="match status" value="1"/>
</dbReference>
<dbReference type="Gene3D" id="3.40.50.300">
    <property type="entry name" value="P-loop containing nucleotide triphosphate hydrolases"/>
    <property type="match status" value="2"/>
</dbReference>
<organism evidence="14 15">
    <name type="scientific">Camelliibacillus cellulosilyticus</name>
    <dbReference type="NCBI Taxonomy" id="2174486"/>
    <lineage>
        <taxon>Bacteria</taxon>
        <taxon>Bacillati</taxon>
        <taxon>Bacillota</taxon>
        <taxon>Bacilli</taxon>
        <taxon>Bacillales</taxon>
        <taxon>Sporolactobacillaceae</taxon>
        <taxon>Camelliibacillus</taxon>
    </lineage>
</organism>
<dbReference type="InterPro" id="IPR042115">
    <property type="entry name" value="PriA_3primeBD_sf"/>
</dbReference>
<sequence length="806" mass="90526">MIAEVIVDLATQAIDKPFDYVVPNHLEAIVTPGVRVVVPFGPRKRLGFVTGVKTDSELDKLRPLYSVIDHTPVLTEELLDLGRWMADETLCFQISAFQAMLPVALKADYKKTIIVRNPEQLKASYPELQSVFPEDKGVDWDALQKQKKVPLAIIKSALAAGVLEETETVVGRGSVKKRKIVRAAVSKADLHVYLKNLGKRAPKQQKLLSYFLTAKNGAAIGLNELAAAVGTTPTTVKALVEKGILVETEEEFYRDVFLETAEKTEALTLTEDQKKAMDPIVEDIEAGRHRVHLCHGVTGSGKTEIYLQAIQRVIHDGRQAIVLVPEISLTPQIVERFRGRFGDKVAVLHSALNRGEKYDEWRKVHRGEVSVAVGARSAIFAPFTDLGLIIIDEEHETSYKQEETPRYHARDVAILRGRHHNCPVILGSATPALESYARAEKGRYCLSTMEQRANQKPLPAVELVDMREELREGNRTMFSVSLAEKLKERLANGEQSVLFLNRRGYSTFVLCRDCGHVLSCPHCDISLTYHRKYEQMKCHYCGYQERVPDACPQCASTHIRFFGSGTQKVEEALAQLVPEARVIRMDIDTTRKKGAHERLLKAFGRGDANILLGTQMIAKGLDFPNVTLVGVLAADAMLRLPDFRSAEKTFQLLTQVAGRAGRHKLGGEVVIQTYAPEHYAITLAANHDYSTFYQTEMMARKRRNYPPFYYLTLITVTHESYGKAFQVSEQIAKVLRNKLTEQTVVLGPVAPTIARVKDRYRCQCMIKYKNEPDLLTVLKQILDHYQSERIKDGLSLSIDVNPYSMM</sequence>
<evidence type="ECO:0000259" key="12">
    <source>
        <dbReference type="PROSITE" id="PS51192"/>
    </source>
</evidence>
<dbReference type="CDD" id="cd17929">
    <property type="entry name" value="DEXHc_priA"/>
    <property type="match status" value="1"/>
</dbReference>
<dbReference type="GO" id="GO:0016787">
    <property type="term" value="F:hydrolase activity"/>
    <property type="evidence" value="ECO:0007669"/>
    <property type="project" value="UniProtKB-KW"/>
</dbReference>
<dbReference type="Pfam" id="PF18074">
    <property type="entry name" value="PriA_C"/>
    <property type="match status" value="1"/>
</dbReference>
<comment type="cofactor">
    <cofactor evidence="11">
        <name>Zn(2+)</name>
        <dbReference type="ChEBI" id="CHEBI:29105"/>
    </cofactor>
    <text evidence="11">Binds 2 zinc ions per subunit.</text>
</comment>
<dbReference type="Pfam" id="PF00271">
    <property type="entry name" value="Helicase_C"/>
    <property type="match status" value="1"/>
</dbReference>
<keyword evidence="1 11" id="KW-0639">Primosome</keyword>
<dbReference type="EMBL" id="JBHSFW010000001">
    <property type="protein sequence ID" value="MFC4617292.1"/>
    <property type="molecule type" value="Genomic_DNA"/>
</dbReference>
<feature type="binding site" evidence="11">
    <location>
        <position position="551"/>
    </location>
    <ligand>
        <name>Zn(2+)</name>
        <dbReference type="ChEBI" id="CHEBI:29105"/>
        <label>1</label>
    </ligand>
</feature>
<evidence type="ECO:0000256" key="11">
    <source>
        <dbReference type="HAMAP-Rule" id="MF_00983"/>
    </source>
</evidence>
<dbReference type="InterPro" id="IPR005259">
    <property type="entry name" value="PriA"/>
</dbReference>
<dbReference type="CDD" id="cd18804">
    <property type="entry name" value="SF2_C_priA"/>
    <property type="match status" value="1"/>
</dbReference>
<dbReference type="RefSeq" id="WP_376844346.1">
    <property type="nucleotide sequence ID" value="NZ_JBHSFW010000001.1"/>
</dbReference>
<dbReference type="InterPro" id="IPR041236">
    <property type="entry name" value="PriA_C"/>
</dbReference>
<keyword evidence="8 11" id="KW-0067">ATP-binding</keyword>
<dbReference type="InterPro" id="IPR001650">
    <property type="entry name" value="Helicase_C-like"/>
</dbReference>
<keyword evidence="7 11" id="KW-0862">Zinc</keyword>
<keyword evidence="3 11" id="KW-0479">Metal-binding</keyword>
<dbReference type="HAMAP" id="MF_00983">
    <property type="entry name" value="PriA"/>
    <property type="match status" value="1"/>
</dbReference>
<dbReference type="InterPro" id="IPR040498">
    <property type="entry name" value="PriA_CRR"/>
</dbReference>
<evidence type="ECO:0000313" key="14">
    <source>
        <dbReference type="EMBL" id="MFC4617292.1"/>
    </source>
</evidence>
<name>A0ABV9GJM3_9BACL</name>
<keyword evidence="15" id="KW-1185">Reference proteome</keyword>
<dbReference type="InterPro" id="IPR011545">
    <property type="entry name" value="DEAD/DEAH_box_helicase_dom"/>
</dbReference>
<dbReference type="Gene3D" id="3.40.1440.60">
    <property type="entry name" value="PriA, 3(prime) DNA-binding domain"/>
    <property type="match status" value="1"/>
</dbReference>
<dbReference type="InterPro" id="IPR041222">
    <property type="entry name" value="PriA_3primeBD"/>
</dbReference>